<dbReference type="GO" id="GO:0032259">
    <property type="term" value="P:methylation"/>
    <property type="evidence" value="ECO:0007669"/>
    <property type="project" value="UniProtKB-KW"/>
</dbReference>
<dbReference type="PANTHER" id="PTHR34203:SF15">
    <property type="entry name" value="SLL1173 PROTEIN"/>
    <property type="match status" value="1"/>
</dbReference>
<keyword evidence="2" id="KW-0489">Methyltransferase</keyword>
<dbReference type="GO" id="GO:0008168">
    <property type="term" value="F:methyltransferase activity"/>
    <property type="evidence" value="ECO:0007669"/>
    <property type="project" value="UniProtKB-KW"/>
</dbReference>
<dbReference type="InterPro" id="IPR006342">
    <property type="entry name" value="FkbM_mtfrase"/>
</dbReference>
<comment type="caution">
    <text evidence="2">The sequence shown here is derived from an EMBL/GenBank/DDBJ whole genome shotgun (WGS) entry which is preliminary data.</text>
</comment>
<evidence type="ECO:0000259" key="1">
    <source>
        <dbReference type="Pfam" id="PF05050"/>
    </source>
</evidence>
<dbReference type="EMBL" id="JBBMES010000006">
    <property type="protein sequence ID" value="MEQ2534961.1"/>
    <property type="molecule type" value="Genomic_DNA"/>
</dbReference>
<dbReference type="SUPFAM" id="SSF53335">
    <property type="entry name" value="S-adenosyl-L-methionine-dependent methyltransferases"/>
    <property type="match status" value="1"/>
</dbReference>
<dbReference type="Gene3D" id="3.40.50.150">
    <property type="entry name" value="Vaccinia Virus protein VP39"/>
    <property type="match status" value="1"/>
</dbReference>
<dbReference type="PANTHER" id="PTHR34203">
    <property type="entry name" value="METHYLTRANSFERASE, FKBM FAMILY PROTEIN"/>
    <property type="match status" value="1"/>
</dbReference>
<dbReference type="InterPro" id="IPR029063">
    <property type="entry name" value="SAM-dependent_MTases_sf"/>
</dbReference>
<reference evidence="2 3" key="1">
    <citation type="submission" date="2024-03" db="EMBL/GenBank/DDBJ databases">
        <title>Human intestinal bacterial collection.</title>
        <authorList>
            <person name="Pauvert C."/>
            <person name="Hitch T.C.A."/>
            <person name="Clavel T."/>
        </authorList>
    </citation>
    <scope>NUCLEOTIDE SEQUENCE [LARGE SCALE GENOMIC DNA]</scope>
    <source>
        <strain evidence="2 3">CLA-JM-H10</strain>
    </source>
</reference>
<protein>
    <submittedName>
        <fullName evidence="2">FkbM family methyltransferase</fullName>
    </submittedName>
</protein>
<gene>
    <name evidence="2" type="ORF">WMO38_07505</name>
</gene>
<proteinExistence type="predicted"/>
<keyword evidence="2" id="KW-0808">Transferase</keyword>
<dbReference type="InterPro" id="IPR052514">
    <property type="entry name" value="SAM-dependent_MTase"/>
</dbReference>
<keyword evidence="3" id="KW-1185">Reference proteome</keyword>
<evidence type="ECO:0000313" key="2">
    <source>
        <dbReference type="EMBL" id="MEQ2534961.1"/>
    </source>
</evidence>
<name>A0ABV1GNE9_9FIRM</name>
<dbReference type="Proteomes" id="UP001480973">
    <property type="component" value="Unassembled WGS sequence"/>
</dbReference>
<dbReference type="NCBIfam" id="TIGR01444">
    <property type="entry name" value="fkbM_fam"/>
    <property type="match status" value="1"/>
</dbReference>
<feature type="domain" description="Methyltransferase FkbM" evidence="1">
    <location>
        <begin position="189"/>
        <end position="323"/>
    </location>
</feature>
<dbReference type="Pfam" id="PF05050">
    <property type="entry name" value="Methyltransf_21"/>
    <property type="match status" value="1"/>
</dbReference>
<accession>A0ABV1GNE9</accession>
<evidence type="ECO:0000313" key="3">
    <source>
        <dbReference type="Proteomes" id="UP001480973"/>
    </source>
</evidence>
<organism evidence="2 3">
    <name type="scientific">Lachnospira intestinalis</name>
    <dbReference type="NCBI Taxonomy" id="3133158"/>
    <lineage>
        <taxon>Bacteria</taxon>
        <taxon>Bacillati</taxon>
        <taxon>Bacillota</taxon>
        <taxon>Clostridia</taxon>
        <taxon>Lachnospirales</taxon>
        <taxon>Lachnospiraceae</taxon>
        <taxon>Lachnospira</taxon>
    </lineage>
</organism>
<sequence>MENIYKRAIINSNKVVEYMQDDLSRDIYMARVMNSLTYDYNYITRITVDNIDVMDKLRKDIESYIREGRKLILDGAGYYGKSIKMTLKDVKFECFSDRNSQEKMIMGIPVLSRKEAVEKYPDALFIVDSMVYARPIKTELKQLGVEHILDFGSYLGKYGNARDNQYYDVFRFGDDEVIADVGCFDCYTMIQYFKYGNSKYKKIYSFEPEPHQYAHCKEIIEKGGYQNWDIYNYGVYDNNSKLYFSSNSSSSKISNDGDIEVDVIKLDDFFKAHEAPTFIKMDIEGAELAALKGCAETISRYKPKLAICVYHKPEDIFEIPEYILSLNPDYKMYLRHYTNLVNETVLYCE</sequence>